<accession>P95956</accession>
<sequence>MENDTNSLNNLSLIFLSINSRTPSTSLGGIKTVLVDETTGHVFISLGITILVFDLEMSSIKALIQDLKVVIIILSHSCEKCRISSTPTIFGLIPSSLYTATLLTISFK</sequence>
<name>P95956_SACSO</name>
<protein>
    <submittedName>
        <fullName evidence="1">Orf c04017 protein</fullName>
    </submittedName>
</protein>
<gene>
    <name evidence="1" type="primary">orf c04017</name>
</gene>
<reference evidence="1" key="1">
    <citation type="journal article" date="1996" name="Mol. Microbiol.">
        <title>Organizational characteristics and information content of an archaeal genome: 156 kb of sequence from Sulfolobus solfataricus P2.</title>
        <authorList>
            <person name="Sensen C.W."/>
            <person name="Klenk H.P."/>
            <person name="Singh R.K."/>
            <person name="Allard G."/>
            <person name="Chan C.C."/>
            <person name="Liu Q.Y."/>
            <person name="Penny S.L."/>
            <person name="Young F."/>
            <person name="Schenk M.E."/>
            <person name="Gaasterland T."/>
            <person name="Doolittle W.F."/>
            <person name="Ragan M.A."/>
            <person name="Charlebois R.L."/>
        </authorList>
    </citation>
    <scope>NUCLEOTIDE SEQUENCE</scope>
    <source>
        <strain evidence="1">P2</strain>
    </source>
</reference>
<proteinExistence type="predicted"/>
<organism evidence="1">
    <name type="scientific">Saccharolobus solfataricus</name>
    <name type="common">Sulfolobus solfataricus</name>
    <dbReference type="NCBI Taxonomy" id="2287"/>
    <lineage>
        <taxon>Archaea</taxon>
        <taxon>Thermoproteota</taxon>
        <taxon>Thermoprotei</taxon>
        <taxon>Sulfolobales</taxon>
        <taxon>Sulfolobaceae</taxon>
        <taxon>Saccharolobus</taxon>
    </lineage>
</organism>
<dbReference type="AlphaFoldDB" id="P95956"/>
<dbReference type="EMBL" id="Y08257">
    <property type="protein sequence ID" value="CAA69546.1"/>
    <property type="molecule type" value="Genomic_DNA"/>
</dbReference>
<dbReference type="PIR" id="S75384">
    <property type="entry name" value="S75384"/>
</dbReference>
<evidence type="ECO:0000313" key="1">
    <source>
        <dbReference type="EMBL" id="CAA69546.1"/>
    </source>
</evidence>